<name>A0AAV4BI57_9GAST</name>
<dbReference type="EMBL" id="BLXT01005153">
    <property type="protein sequence ID" value="GFO20121.1"/>
    <property type="molecule type" value="Genomic_DNA"/>
</dbReference>
<accession>A0AAV4BI57</accession>
<dbReference type="Proteomes" id="UP000735302">
    <property type="component" value="Unassembled WGS sequence"/>
</dbReference>
<keyword evidence="2" id="KW-1185">Reference proteome</keyword>
<evidence type="ECO:0008006" key="3">
    <source>
        <dbReference type="Google" id="ProtNLM"/>
    </source>
</evidence>
<organism evidence="1 2">
    <name type="scientific">Plakobranchus ocellatus</name>
    <dbReference type="NCBI Taxonomy" id="259542"/>
    <lineage>
        <taxon>Eukaryota</taxon>
        <taxon>Metazoa</taxon>
        <taxon>Spiralia</taxon>
        <taxon>Lophotrochozoa</taxon>
        <taxon>Mollusca</taxon>
        <taxon>Gastropoda</taxon>
        <taxon>Heterobranchia</taxon>
        <taxon>Euthyneura</taxon>
        <taxon>Panpulmonata</taxon>
        <taxon>Sacoglossa</taxon>
        <taxon>Placobranchoidea</taxon>
        <taxon>Plakobranchidae</taxon>
        <taxon>Plakobranchus</taxon>
    </lineage>
</organism>
<evidence type="ECO:0000313" key="1">
    <source>
        <dbReference type="EMBL" id="GFO20121.1"/>
    </source>
</evidence>
<gene>
    <name evidence="1" type="ORF">PoB_004662600</name>
</gene>
<protein>
    <recommendedName>
        <fullName evidence="3">SWIM-type domain-containing protein</fullName>
    </recommendedName>
</protein>
<proteinExistence type="predicted"/>
<comment type="caution">
    <text evidence="1">The sequence shown here is derived from an EMBL/GenBank/DDBJ whole genome shotgun (WGS) entry which is preliminary data.</text>
</comment>
<evidence type="ECO:0000313" key="2">
    <source>
        <dbReference type="Proteomes" id="UP000735302"/>
    </source>
</evidence>
<reference evidence="1 2" key="1">
    <citation type="journal article" date="2021" name="Elife">
        <title>Chloroplast acquisition without the gene transfer in kleptoplastic sea slugs, Plakobranchus ocellatus.</title>
        <authorList>
            <person name="Maeda T."/>
            <person name="Takahashi S."/>
            <person name="Yoshida T."/>
            <person name="Shimamura S."/>
            <person name="Takaki Y."/>
            <person name="Nagai Y."/>
            <person name="Toyoda A."/>
            <person name="Suzuki Y."/>
            <person name="Arimoto A."/>
            <person name="Ishii H."/>
            <person name="Satoh N."/>
            <person name="Nishiyama T."/>
            <person name="Hasebe M."/>
            <person name="Maruyama T."/>
            <person name="Minagawa J."/>
            <person name="Obokata J."/>
            <person name="Shigenobu S."/>
        </authorList>
    </citation>
    <scope>NUCLEOTIDE SEQUENCE [LARGE SCALE GENOMIC DNA]</scope>
</reference>
<sequence>MLGRLPSSMPRNWMMIRGEAARHQCNSYFLNAASSAQTHTCLMLDFQLHVSLHLAKEVEVVSVCIRSRLVEAVYTHTEPRHVEEEYTSYNFRCSRHSPETRTYPCKHTLAPHTPKYYWHRTRMHRFAAAGKNVDRVPCSRFNLDLDPDI</sequence>
<dbReference type="AlphaFoldDB" id="A0AAV4BI57"/>